<evidence type="ECO:0000313" key="3">
    <source>
        <dbReference type="EMBL" id="OKP02866.1"/>
    </source>
</evidence>
<dbReference type="InterPro" id="IPR049192">
    <property type="entry name" value="DUF4246_C"/>
</dbReference>
<feature type="domain" description="DUF4246" evidence="2">
    <location>
        <begin position="90"/>
        <end position="161"/>
    </location>
</feature>
<proteinExistence type="predicted"/>
<evidence type="ECO:0000313" key="4">
    <source>
        <dbReference type="Proteomes" id="UP000186955"/>
    </source>
</evidence>
<dbReference type="InterPro" id="IPR025340">
    <property type="entry name" value="DUF4246"/>
</dbReference>
<name>A0A1Q5TRL3_9EURO</name>
<feature type="compositionally biased region" description="Basic and acidic residues" evidence="1">
    <location>
        <begin position="181"/>
        <end position="191"/>
    </location>
</feature>
<dbReference type="EMBL" id="MNBE01000622">
    <property type="protein sequence ID" value="OKP02866.1"/>
    <property type="molecule type" value="Genomic_DNA"/>
</dbReference>
<evidence type="ECO:0000256" key="1">
    <source>
        <dbReference type="SAM" id="MobiDB-lite"/>
    </source>
</evidence>
<gene>
    <name evidence="3" type="ORF">PENSUB_6938</name>
</gene>
<protein>
    <recommendedName>
        <fullName evidence="2">DUF4246 domain-containing protein</fullName>
    </recommendedName>
</protein>
<sequence length="212" mass="24286">MLVHGRTAVLDHGRVPMDDGGLTYPTTASYVTFAPTQEHPLDKFRNNMSGYPGPSRLHDDDKRPFYRWSNRFQWLPCEVEFTGGKSFSTDDAIHKIFGIPHTIDYYAFPFPQNIQDLGSVAVRQGRFLAWPNSLRYKTQPFSLSDKSSPGHQRCIIIYLVDLVKSYTDDWPMGMDEAAKYKKESEEERDLAIEAQTEGIGRHNFESPLVYGE</sequence>
<feature type="domain" description="DUF4246" evidence="2">
    <location>
        <begin position="2"/>
        <end position="86"/>
    </location>
</feature>
<feature type="region of interest" description="Disordered" evidence="1">
    <location>
        <begin position="181"/>
        <end position="212"/>
    </location>
</feature>
<dbReference type="PANTHER" id="PTHR33119">
    <property type="entry name" value="IFI3P"/>
    <property type="match status" value="1"/>
</dbReference>
<dbReference type="Proteomes" id="UP000186955">
    <property type="component" value="Unassembled WGS sequence"/>
</dbReference>
<accession>A0A1Q5TRL3</accession>
<dbReference type="PANTHER" id="PTHR33119:SF1">
    <property type="entry name" value="FE2OG DIOXYGENASE DOMAIN-CONTAINING PROTEIN"/>
    <property type="match status" value="1"/>
</dbReference>
<dbReference type="AlphaFoldDB" id="A0A1Q5TRL3"/>
<dbReference type="STRING" id="1316194.A0A1Q5TRL3"/>
<dbReference type="Pfam" id="PF14033">
    <property type="entry name" value="DUF4246"/>
    <property type="match status" value="2"/>
</dbReference>
<reference evidence="3 4" key="1">
    <citation type="submission" date="2016-10" db="EMBL/GenBank/DDBJ databases">
        <title>Genome sequence of the ascomycete fungus Penicillium subrubescens.</title>
        <authorList>
            <person name="De Vries R.P."/>
            <person name="Peng M."/>
            <person name="Dilokpimol A."/>
            <person name="Hilden K."/>
            <person name="Makela M.R."/>
            <person name="Grigoriev I."/>
            <person name="Riley R."/>
            <person name="Granchi Z."/>
        </authorList>
    </citation>
    <scope>NUCLEOTIDE SEQUENCE [LARGE SCALE GENOMIC DNA]</scope>
    <source>
        <strain evidence="3 4">CBS 132785</strain>
    </source>
</reference>
<evidence type="ECO:0000259" key="2">
    <source>
        <dbReference type="Pfam" id="PF14033"/>
    </source>
</evidence>
<organism evidence="3 4">
    <name type="scientific">Penicillium subrubescens</name>
    <dbReference type="NCBI Taxonomy" id="1316194"/>
    <lineage>
        <taxon>Eukaryota</taxon>
        <taxon>Fungi</taxon>
        <taxon>Dikarya</taxon>
        <taxon>Ascomycota</taxon>
        <taxon>Pezizomycotina</taxon>
        <taxon>Eurotiomycetes</taxon>
        <taxon>Eurotiomycetidae</taxon>
        <taxon>Eurotiales</taxon>
        <taxon>Aspergillaceae</taxon>
        <taxon>Penicillium</taxon>
    </lineage>
</organism>
<comment type="caution">
    <text evidence="3">The sequence shown here is derived from an EMBL/GenBank/DDBJ whole genome shotgun (WGS) entry which is preliminary data.</text>
</comment>
<keyword evidence="4" id="KW-1185">Reference proteome</keyword>